<dbReference type="AlphaFoldDB" id="A0A2P2QQJ1"/>
<sequence>MKSIWEIFADTLPIRVFESSALTFKRKKRIKIEKKL</sequence>
<proteinExistence type="predicted"/>
<protein>
    <submittedName>
        <fullName evidence="1">Uncharacterized protein</fullName>
    </submittedName>
</protein>
<name>A0A2P2QQJ1_RHIMU</name>
<accession>A0A2P2QQJ1</accession>
<dbReference type="EMBL" id="GGEC01088832">
    <property type="protein sequence ID" value="MBX69316.1"/>
    <property type="molecule type" value="Transcribed_RNA"/>
</dbReference>
<reference evidence="1" key="1">
    <citation type="submission" date="2018-02" db="EMBL/GenBank/DDBJ databases">
        <title>Rhizophora mucronata_Transcriptome.</title>
        <authorList>
            <person name="Meera S.P."/>
            <person name="Sreeshan A."/>
            <person name="Augustine A."/>
        </authorList>
    </citation>
    <scope>NUCLEOTIDE SEQUENCE</scope>
    <source>
        <tissue evidence="1">Leaf</tissue>
    </source>
</reference>
<evidence type="ECO:0000313" key="1">
    <source>
        <dbReference type="EMBL" id="MBX69316.1"/>
    </source>
</evidence>
<organism evidence="1">
    <name type="scientific">Rhizophora mucronata</name>
    <name type="common">Asiatic mangrove</name>
    <dbReference type="NCBI Taxonomy" id="61149"/>
    <lineage>
        <taxon>Eukaryota</taxon>
        <taxon>Viridiplantae</taxon>
        <taxon>Streptophyta</taxon>
        <taxon>Embryophyta</taxon>
        <taxon>Tracheophyta</taxon>
        <taxon>Spermatophyta</taxon>
        <taxon>Magnoliopsida</taxon>
        <taxon>eudicotyledons</taxon>
        <taxon>Gunneridae</taxon>
        <taxon>Pentapetalae</taxon>
        <taxon>rosids</taxon>
        <taxon>fabids</taxon>
        <taxon>Malpighiales</taxon>
        <taxon>Rhizophoraceae</taxon>
        <taxon>Rhizophora</taxon>
    </lineage>
</organism>